<evidence type="ECO:0000313" key="2">
    <source>
        <dbReference type="EMBL" id="KAA5610809.1"/>
    </source>
</evidence>
<dbReference type="GO" id="GO:0004602">
    <property type="term" value="F:glutathione peroxidase activity"/>
    <property type="evidence" value="ECO:0007669"/>
    <property type="project" value="TreeGrafter"/>
</dbReference>
<dbReference type="OrthoDB" id="5244108at2"/>
<dbReference type="InterPro" id="IPR051924">
    <property type="entry name" value="GST_Kappa/NadH"/>
</dbReference>
<proteinExistence type="predicted"/>
<dbReference type="AlphaFoldDB" id="A0A5M6ISD1"/>
<sequence length="261" mass="29030">MACPPLVPLHSRCVERVRWYAIHMRARRSCRGTGGPERHKLSAMMIAVHSYTIYHSPNAYLGTVLLRRALAGVTGAVLVRHPIFVPRSRGVLVAEMLGGRENRNAGSYNREDCRRWADRHAIPFHYPPPELFAERAARWLRFPFQREELPARAYYATPPDRREAIDAALFAAAWVEGLDVNEPETIRRAACQAGLDGDALLAAAAEDTAGEEASAALRDFDAHACPGVPTVLVAGERFFGKDRVDWVIEAVQRHARDAAES</sequence>
<dbReference type="Pfam" id="PF01323">
    <property type="entry name" value="DSBA"/>
    <property type="match status" value="1"/>
</dbReference>
<name>A0A5M6ISD1_9PROT</name>
<reference evidence="2 3" key="1">
    <citation type="submission" date="2019-09" db="EMBL/GenBank/DDBJ databases">
        <title>Genome sequence of Rhodovastum atsumiense, a diverse member of the Acetobacteraceae family of non-sulfur purple photosynthetic bacteria.</title>
        <authorList>
            <person name="Meyer T."/>
            <person name="Kyndt J."/>
        </authorList>
    </citation>
    <scope>NUCLEOTIDE SEQUENCE [LARGE SCALE GENOMIC DNA]</scope>
    <source>
        <strain evidence="2 3">DSM 21279</strain>
    </source>
</reference>
<dbReference type="SUPFAM" id="SSF52833">
    <property type="entry name" value="Thioredoxin-like"/>
    <property type="match status" value="1"/>
</dbReference>
<dbReference type="GO" id="GO:0006749">
    <property type="term" value="P:glutathione metabolic process"/>
    <property type="evidence" value="ECO:0007669"/>
    <property type="project" value="TreeGrafter"/>
</dbReference>
<dbReference type="EMBL" id="VWPK01000027">
    <property type="protein sequence ID" value="KAA5610809.1"/>
    <property type="molecule type" value="Genomic_DNA"/>
</dbReference>
<dbReference type="InterPro" id="IPR036249">
    <property type="entry name" value="Thioredoxin-like_sf"/>
</dbReference>
<organism evidence="2 3">
    <name type="scientific">Rhodovastum atsumiense</name>
    <dbReference type="NCBI Taxonomy" id="504468"/>
    <lineage>
        <taxon>Bacteria</taxon>
        <taxon>Pseudomonadati</taxon>
        <taxon>Pseudomonadota</taxon>
        <taxon>Alphaproteobacteria</taxon>
        <taxon>Acetobacterales</taxon>
        <taxon>Acetobacteraceae</taxon>
        <taxon>Rhodovastum</taxon>
    </lineage>
</organism>
<dbReference type="GO" id="GO:0004364">
    <property type="term" value="F:glutathione transferase activity"/>
    <property type="evidence" value="ECO:0007669"/>
    <property type="project" value="TreeGrafter"/>
</dbReference>
<dbReference type="Proteomes" id="UP000325255">
    <property type="component" value="Unassembled WGS sequence"/>
</dbReference>
<evidence type="ECO:0000313" key="3">
    <source>
        <dbReference type="Proteomes" id="UP000325255"/>
    </source>
</evidence>
<comment type="caution">
    <text evidence="2">The sequence shown here is derived from an EMBL/GenBank/DDBJ whole genome shotgun (WGS) entry which is preliminary data.</text>
</comment>
<accession>A0A5M6ISD1</accession>
<dbReference type="Gene3D" id="3.40.30.10">
    <property type="entry name" value="Glutaredoxin"/>
    <property type="match status" value="1"/>
</dbReference>
<evidence type="ECO:0000259" key="1">
    <source>
        <dbReference type="Pfam" id="PF01323"/>
    </source>
</evidence>
<dbReference type="PANTHER" id="PTHR42943">
    <property type="entry name" value="GLUTATHIONE S-TRANSFERASE KAPPA"/>
    <property type="match status" value="1"/>
</dbReference>
<keyword evidence="3" id="KW-1185">Reference proteome</keyword>
<dbReference type="PANTHER" id="PTHR42943:SF2">
    <property type="entry name" value="GLUTATHIONE S-TRANSFERASE KAPPA 1"/>
    <property type="match status" value="1"/>
</dbReference>
<protein>
    <submittedName>
        <fullName evidence="2">Disulfide bond formation protein DsbA</fullName>
    </submittedName>
</protein>
<gene>
    <name evidence="2" type="ORF">F1189_17160</name>
</gene>
<dbReference type="InterPro" id="IPR001853">
    <property type="entry name" value="DSBA-like_thioredoxin_dom"/>
</dbReference>
<feature type="domain" description="DSBA-like thioredoxin" evidence="1">
    <location>
        <begin position="52"/>
        <end position="250"/>
    </location>
</feature>